<organism evidence="10">
    <name type="scientific">Octopus bimaculoides</name>
    <name type="common">California two-spotted octopus</name>
    <dbReference type="NCBI Taxonomy" id="37653"/>
    <lineage>
        <taxon>Eukaryota</taxon>
        <taxon>Metazoa</taxon>
        <taxon>Spiralia</taxon>
        <taxon>Lophotrochozoa</taxon>
        <taxon>Mollusca</taxon>
        <taxon>Cephalopoda</taxon>
        <taxon>Coleoidea</taxon>
        <taxon>Octopodiformes</taxon>
        <taxon>Octopoda</taxon>
        <taxon>Incirrata</taxon>
        <taxon>Octopodidae</taxon>
        <taxon>Octopus</taxon>
    </lineage>
</organism>
<evidence type="ECO:0000256" key="2">
    <source>
        <dbReference type="ARBA" id="ARBA00007353"/>
    </source>
</evidence>
<comment type="catalytic activity">
    <reaction evidence="7">
        <text>adenosine + H2O + H(+) = inosine + NH4(+)</text>
        <dbReference type="Rhea" id="RHEA:24408"/>
        <dbReference type="ChEBI" id="CHEBI:15377"/>
        <dbReference type="ChEBI" id="CHEBI:15378"/>
        <dbReference type="ChEBI" id="CHEBI:16335"/>
        <dbReference type="ChEBI" id="CHEBI:17596"/>
        <dbReference type="ChEBI" id="CHEBI:28938"/>
        <dbReference type="EC" id="3.5.4.4"/>
    </reaction>
    <physiologicalReaction direction="left-to-right" evidence="7">
        <dbReference type="Rhea" id="RHEA:24409"/>
    </physiologicalReaction>
</comment>
<dbReference type="Gene3D" id="3.60.140.10">
    <property type="entry name" value="CNF1/YfiH-like putative cysteine hydrolases"/>
    <property type="match status" value="1"/>
</dbReference>
<dbReference type="InterPro" id="IPR003730">
    <property type="entry name" value="Cu_polyphenol_OxRdtase"/>
</dbReference>
<evidence type="ECO:0000256" key="4">
    <source>
        <dbReference type="ARBA" id="ARBA00022723"/>
    </source>
</evidence>
<dbReference type="EMBL" id="KQ417118">
    <property type="protein sequence ID" value="KOF93630.1"/>
    <property type="molecule type" value="Genomic_DNA"/>
</dbReference>
<evidence type="ECO:0000256" key="1">
    <source>
        <dbReference type="ARBA" id="ARBA00000553"/>
    </source>
</evidence>
<name>A0A0L8HXX7_OCTBM</name>
<gene>
    <name evidence="10" type="ORF">OCBIM_22003873mg</name>
</gene>
<dbReference type="GO" id="GO:0005507">
    <property type="term" value="F:copper ion binding"/>
    <property type="evidence" value="ECO:0007669"/>
    <property type="project" value="TreeGrafter"/>
</dbReference>
<keyword evidence="3" id="KW-0808">Transferase</keyword>
<comment type="catalytic activity">
    <reaction evidence="8">
        <text>adenosine + phosphate = alpha-D-ribose 1-phosphate + adenine</text>
        <dbReference type="Rhea" id="RHEA:27642"/>
        <dbReference type="ChEBI" id="CHEBI:16335"/>
        <dbReference type="ChEBI" id="CHEBI:16708"/>
        <dbReference type="ChEBI" id="CHEBI:43474"/>
        <dbReference type="ChEBI" id="CHEBI:57720"/>
        <dbReference type="EC" id="2.4.2.1"/>
    </reaction>
    <physiologicalReaction direction="left-to-right" evidence="8">
        <dbReference type="Rhea" id="RHEA:27643"/>
    </physiologicalReaction>
</comment>
<reference evidence="10" key="1">
    <citation type="submission" date="2015-07" db="EMBL/GenBank/DDBJ databases">
        <title>MeaNS - Measles Nucleotide Surveillance Program.</title>
        <authorList>
            <person name="Tran T."/>
            <person name="Druce J."/>
        </authorList>
    </citation>
    <scope>NUCLEOTIDE SEQUENCE</scope>
    <source>
        <strain evidence="10">UCB-OBI-ISO-001</strain>
        <tissue evidence="10">Gonad</tissue>
    </source>
</reference>
<evidence type="ECO:0000313" key="10">
    <source>
        <dbReference type="EMBL" id="KOF93630.1"/>
    </source>
</evidence>
<dbReference type="PANTHER" id="PTHR30616:SF2">
    <property type="entry name" value="PURINE NUCLEOSIDE PHOSPHORYLASE LACC1"/>
    <property type="match status" value="1"/>
</dbReference>
<dbReference type="KEGG" id="obi:106868149"/>
<comment type="catalytic activity">
    <reaction evidence="1">
        <text>inosine + phosphate = alpha-D-ribose 1-phosphate + hypoxanthine</text>
        <dbReference type="Rhea" id="RHEA:27646"/>
        <dbReference type="ChEBI" id="CHEBI:17368"/>
        <dbReference type="ChEBI" id="CHEBI:17596"/>
        <dbReference type="ChEBI" id="CHEBI:43474"/>
        <dbReference type="ChEBI" id="CHEBI:57720"/>
        <dbReference type="EC" id="2.4.2.1"/>
    </reaction>
    <physiologicalReaction direction="left-to-right" evidence="1">
        <dbReference type="Rhea" id="RHEA:27647"/>
    </physiologicalReaction>
</comment>
<dbReference type="InterPro" id="IPR011324">
    <property type="entry name" value="Cytotoxic_necrot_fac-like_cat"/>
</dbReference>
<keyword evidence="6" id="KW-0862">Zinc</keyword>
<dbReference type="GO" id="GO:0017061">
    <property type="term" value="F:S-methyl-5-thioadenosine phosphorylase activity"/>
    <property type="evidence" value="ECO:0007669"/>
    <property type="project" value="UniProtKB-EC"/>
</dbReference>
<protein>
    <recommendedName>
        <fullName evidence="11">Purine nucleoside phosphorylase</fullName>
    </recommendedName>
</protein>
<dbReference type="OrthoDB" id="10055554at2759"/>
<comment type="similarity">
    <text evidence="2">Belongs to the purine nucleoside phosphorylase YfiH/LACC1 family.</text>
</comment>
<evidence type="ECO:0000256" key="6">
    <source>
        <dbReference type="ARBA" id="ARBA00022833"/>
    </source>
</evidence>
<dbReference type="CDD" id="cd16833">
    <property type="entry name" value="YfiH"/>
    <property type="match status" value="1"/>
</dbReference>
<dbReference type="InterPro" id="IPR038371">
    <property type="entry name" value="Cu_polyphenol_OxRdtase_sf"/>
</dbReference>
<evidence type="ECO:0000256" key="5">
    <source>
        <dbReference type="ARBA" id="ARBA00022801"/>
    </source>
</evidence>
<evidence type="ECO:0000256" key="7">
    <source>
        <dbReference type="ARBA" id="ARBA00047989"/>
    </source>
</evidence>
<proteinExistence type="inferred from homology"/>
<evidence type="ECO:0000256" key="3">
    <source>
        <dbReference type="ARBA" id="ARBA00022679"/>
    </source>
</evidence>
<dbReference type="OMA" id="RCFESPN"/>
<sequence length="408" mass="45801">MNTKIALLVDTTSIIKYSLQADLYSLCDNLSAEDCSLHIYLLGQDSDNKDITQINEKLKKYSTMMQTFYSESNPELLFLAKRHLDDRNFESIFITSSNDKIHMWKALTNILMTARQYEFSFKTLGEASEIEPEIDLKRLQEECREMLKTINTNEPIRIIKSPLIPKDIFYHGYSTRTGGISSIAGLKSLNLLYITKKKDPKIVIEENVRRLAEAGNFKPESFTTPLVDHGNIVWQTGTPKPEVYDGVVTVEQGITLAAPGADCLDLIFADPIKKCCGVAHSGWKGTVAEIAKEVIKKMTELGSNTQDILVTLGPAVEGCCFVLDTKAAQKFKDISLSECLKYNEKDDNYHVDLFKANLKILERNGILPENIDSTTATYCTVCNPDLFFSCIRDKTPFGNQFGFIGIHA</sequence>
<dbReference type="SUPFAM" id="SSF64438">
    <property type="entry name" value="CNF1/YfiH-like putative cysteine hydrolases"/>
    <property type="match status" value="1"/>
</dbReference>
<evidence type="ECO:0000256" key="8">
    <source>
        <dbReference type="ARBA" id="ARBA00048968"/>
    </source>
</evidence>
<comment type="catalytic activity">
    <reaction evidence="9">
        <text>S-methyl-5'-thioadenosine + phosphate = 5-(methylsulfanyl)-alpha-D-ribose 1-phosphate + adenine</text>
        <dbReference type="Rhea" id="RHEA:11852"/>
        <dbReference type="ChEBI" id="CHEBI:16708"/>
        <dbReference type="ChEBI" id="CHEBI:17509"/>
        <dbReference type="ChEBI" id="CHEBI:43474"/>
        <dbReference type="ChEBI" id="CHEBI:58533"/>
        <dbReference type="EC" id="2.4.2.28"/>
    </reaction>
    <physiologicalReaction direction="left-to-right" evidence="9">
        <dbReference type="Rhea" id="RHEA:11853"/>
    </physiologicalReaction>
</comment>
<dbReference type="Pfam" id="PF02578">
    <property type="entry name" value="Cu-oxidase_4"/>
    <property type="match status" value="1"/>
</dbReference>
<dbReference type="AlphaFoldDB" id="A0A0L8HXX7"/>
<accession>A0A0L8HXX7</accession>
<keyword evidence="5" id="KW-0378">Hydrolase</keyword>
<dbReference type="GO" id="GO:0016787">
    <property type="term" value="F:hydrolase activity"/>
    <property type="evidence" value="ECO:0007669"/>
    <property type="project" value="UniProtKB-KW"/>
</dbReference>
<evidence type="ECO:0008006" key="11">
    <source>
        <dbReference type="Google" id="ProtNLM"/>
    </source>
</evidence>
<evidence type="ECO:0000256" key="9">
    <source>
        <dbReference type="ARBA" id="ARBA00049893"/>
    </source>
</evidence>
<dbReference type="PANTHER" id="PTHR30616">
    <property type="entry name" value="UNCHARACTERIZED PROTEIN YFIH"/>
    <property type="match status" value="1"/>
</dbReference>
<keyword evidence="4" id="KW-0479">Metal-binding</keyword>
<dbReference type="STRING" id="37653.A0A0L8HXX7"/>